<dbReference type="CDD" id="cd00438">
    <property type="entry name" value="cupin_RmlC"/>
    <property type="match status" value="1"/>
</dbReference>
<comment type="subunit">
    <text evidence="7">Homodimer.</text>
</comment>
<dbReference type="RefSeq" id="WP_002733611.1">
    <property type="nucleotide sequence ID" value="NZ_AHNP02000013.1"/>
</dbReference>
<dbReference type="PANTHER" id="PTHR21047:SF2">
    <property type="entry name" value="THYMIDINE DIPHOSPHO-4-KETO-RHAMNOSE 3,5-EPIMERASE"/>
    <property type="match status" value="1"/>
</dbReference>
<evidence type="ECO:0000256" key="1">
    <source>
        <dbReference type="ARBA" id="ARBA00001298"/>
    </source>
</evidence>
<reference evidence="8 9" key="1">
    <citation type="submission" date="2013-04" db="EMBL/GenBank/DDBJ databases">
        <authorList>
            <person name="Harkins D.M."/>
            <person name="Durkin A.S."/>
            <person name="Brinkac L.M."/>
            <person name="Haft D.H."/>
            <person name="Selengut J.D."/>
            <person name="Sanka R."/>
            <person name="DePew J."/>
            <person name="Purushe J."/>
            <person name="Chanthongthip A."/>
            <person name="Lattana O."/>
            <person name="Phetsouvanh R."/>
            <person name="Newton P.N."/>
            <person name="Vinetz J.M."/>
            <person name="Sutton G.G."/>
            <person name="Nierman W.C."/>
            <person name="Fouts D.E."/>
        </authorList>
    </citation>
    <scope>NUCLEOTIDE SEQUENCE [LARGE SCALE GENOMIC DNA]</scope>
    <source>
        <strain evidence="8 9">UI 09931</strain>
    </source>
</reference>
<dbReference type="GO" id="GO:0019305">
    <property type="term" value="P:dTDP-rhamnose biosynthetic process"/>
    <property type="evidence" value="ECO:0007669"/>
    <property type="project" value="UniProtKB-UniRule"/>
</dbReference>
<comment type="catalytic activity">
    <reaction evidence="1 7">
        <text>dTDP-4-dehydro-6-deoxy-alpha-D-glucose = dTDP-4-dehydro-beta-L-rhamnose</text>
        <dbReference type="Rhea" id="RHEA:16969"/>
        <dbReference type="ChEBI" id="CHEBI:57649"/>
        <dbReference type="ChEBI" id="CHEBI:62830"/>
        <dbReference type="EC" id="5.1.3.13"/>
    </reaction>
</comment>
<proteinExistence type="inferred from homology"/>
<dbReference type="InterPro" id="IPR000888">
    <property type="entry name" value="RmlC-like"/>
</dbReference>
<dbReference type="NCBIfam" id="TIGR01221">
    <property type="entry name" value="rmlC"/>
    <property type="match status" value="1"/>
</dbReference>
<evidence type="ECO:0000256" key="3">
    <source>
        <dbReference type="ARBA" id="ARBA00012098"/>
    </source>
</evidence>
<evidence type="ECO:0000313" key="8">
    <source>
        <dbReference type="EMBL" id="EPG56573.1"/>
    </source>
</evidence>
<dbReference type="GO" id="GO:0008830">
    <property type="term" value="F:dTDP-4-dehydrorhamnose 3,5-epimerase activity"/>
    <property type="evidence" value="ECO:0007669"/>
    <property type="project" value="UniProtKB-UniRule"/>
</dbReference>
<feature type="active site" description="Proton acceptor" evidence="5">
    <location>
        <position position="61"/>
    </location>
</feature>
<dbReference type="InterPro" id="IPR014710">
    <property type="entry name" value="RmlC-like_jellyroll"/>
</dbReference>
<evidence type="ECO:0000256" key="5">
    <source>
        <dbReference type="PIRSR" id="PIRSR600888-1"/>
    </source>
</evidence>
<accession>A0AAV3J7E2</accession>
<dbReference type="EMBL" id="AHNP02000013">
    <property type="protein sequence ID" value="EPG56573.1"/>
    <property type="molecule type" value="Genomic_DNA"/>
</dbReference>
<evidence type="ECO:0000256" key="6">
    <source>
        <dbReference type="PIRSR" id="PIRSR600888-3"/>
    </source>
</evidence>
<evidence type="ECO:0000313" key="9">
    <source>
        <dbReference type="Proteomes" id="UP000014570"/>
    </source>
</evidence>
<evidence type="ECO:0000256" key="2">
    <source>
        <dbReference type="ARBA" id="ARBA00001997"/>
    </source>
</evidence>
<dbReference type="InterPro" id="IPR011051">
    <property type="entry name" value="RmlC_Cupin_sf"/>
</dbReference>
<dbReference type="GeneID" id="61174532"/>
<name>A0AAV3J7E2_LEPBO</name>
<dbReference type="EC" id="5.1.3.13" evidence="3 7"/>
<organism evidence="8 9">
    <name type="scientific">Leptospira borgpetersenii serovar Javanica str. UI 09931</name>
    <dbReference type="NCBI Taxonomy" id="1049767"/>
    <lineage>
        <taxon>Bacteria</taxon>
        <taxon>Pseudomonadati</taxon>
        <taxon>Spirochaetota</taxon>
        <taxon>Spirochaetia</taxon>
        <taxon>Leptospirales</taxon>
        <taxon>Leptospiraceae</taxon>
        <taxon>Leptospira</taxon>
    </lineage>
</organism>
<gene>
    <name evidence="8" type="primary">rfbC_1</name>
    <name evidence="8" type="ORF">LEP1GSC103_1373</name>
</gene>
<feature type="site" description="Participates in a stacking interaction with the thymidine ring of dTDP-4-oxo-6-deoxyglucose" evidence="6">
    <location>
        <position position="136"/>
    </location>
</feature>
<evidence type="ECO:0000256" key="4">
    <source>
        <dbReference type="ARBA" id="ARBA00019595"/>
    </source>
</evidence>
<dbReference type="SUPFAM" id="SSF51182">
    <property type="entry name" value="RmlC-like cupins"/>
    <property type="match status" value="1"/>
</dbReference>
<comment type="caution">
    <text evidence="8">The sequence shown here is derived from an EMBL/GenBank/DDBJ whole genome shotgun (WGS) entry which is preliminary data.</text>
</comment>
<dbReference type="GO" id="GO:0005829">
    <property type="term" value="C:cytosol"/>
    <property type="evidence" value="ECO:0007669"/>
    <property type="project" value="TreeGrafter"/>
</dbReference>
<protein>
    <recommendedName>
        <fullName evidence="4 7">dTDP-4-dehydrorhamnose 3,5-epimerase</fullName>
        <ecNumber evidence="3 7">5.1.3.13</ecNumber>
    </recommendedName>
    <alternativeName>
        <fullName evidence="7">Thymidine diphospho-4-keto-rhamnose 3,5-epimerase</fullName>
    </alternativeName>
</protein>
<comment type="pathway">
    <text evidence="7">Carbohydrate biosynthesis; dTDP-L-rhamnose biosynthesis.</text>
</comment>
<comment type="function">
    <text evidence="2 7">Catalyzes the epimerization of the C3' and C5'positions of dTDP-6-deoxy-D-xylo-4-hexulose, forming dTDP-6-deoxy-L-lyxo-4-hexulose.</text>
</comment>
<dbReference type="PANTHER" id="PTHR21047">
    <property type="entry name" value="DTDP-6-DEOXY-D-GLUCOSE-3,5 EPIMERASE"/>
    <property type="match status" value="1"/>
</dbReference>
<dbReference type="Proteomes" id="UP000014570">
    <property type="component" value="Unassembled WGS sequence"/>
</dbReference>
<dbReference type="Pfam" id="PF00908">
    <property type="entry name" value="dTDP_sugar_isom"/>
    <property type="match status" value="1"/>
</dbReference>
<feature type="active site" description="Proton donor" evidence="5">
    <location>
        <position position="130"/>
    </location>
</feature>
<dbReference type="AlphaFoldDB" id="A0AAV3J7E2"/>
<comment type="similarity">
    <text evidence="7">Belongs to the dTDP-4-dehydrorhamnose 3,5-epimerase family.</text>
</comment>
<evidence type="ECO:0000256" key="7">
    <source>
        <dbReference type="RuleBase" id="RU364069"/>
    </source>
</evidence>
<keyword evidence="7 8" id="KW-0413">Isomerase</keyword>
<sequence length="176" mass="20386">MKFEKTAIEGLLILYPKVYEDERGFFLETYESERYKEIGIKEEFVQDNHSHSVKNVIRGMHFTKKRPQSQILTVMKGAIFDVVVDIRKNSSTFGKWFGIELSDDKIRQVYMSFGLAHGFCTLSDCVDLHYKVSERYDPNDDAGLNYADPIVGIAWPIQNPIVSKKDKTHPYLKDLI</sequence>
<dbReference type="Gene3D" id="2.60.120.10">
    <property type="entry name" value="Jelly Rolls"/>
    <property type="match status" value="1"/>
</dbReference>
<dbReference type="GO" id="GO:0000271">
    <property type="term" value="P:polysaccharide biosynthetic process"/>
    <property type="evidence" value="ECO:0007669"/>
    <property type="project" value="TreeGrafter"/>
</dbReference>